<dbReference type="InterPro" id="IPR040325">
    <property type="entry name" value="RIMBP1/2/3"/>
</dbReference>
<dbReference type="AlphaFoldDB" id="A0A6P6LEN1"/>
<accession>A0A6P6LEN1</accession>
<feature type="domain" description="SH3" evidence="3">
    <location>
        <begin position="29"/>
        <end position="97"/>
    </location>
</feature>
<dbReference type="FunFam" id="2.30.30.40:FF:000023">
    <property type="entry name" value="RIMS-binding protein 2 isoform F"/>
    <property type="match status" value="1"/>
</dbReference>
<evidence type="ECO:0000313" key="5">
    <source>
        <dbReference type="RefSeq" id="XP_026081831.1"/>
    </source>
</evidence>
<dbReference type="PANTHER" id="PTHR14234:SF20">
    <property type="entry name" value="PERIPHERAL-TYPE BENZODIAZEPINE RECEPTOR-ASSOCIATED PROTEIN 1"/>
    <property type="match status" value="1"/>
</dbReference>
<dbReference type="OrthoDB" id="4158657at2759"/>
<dbReference type="SMART" id="SM00326">
    <property type="entry name" value="SH3"/>
    <property type="match status" value="2"/>
</dbReference>
<evidence type="ECO:0000256" key="2">
    <source>
        <dbReference type="PROSITE-ProRule" id="PRU00192"/>
    </source>
</evidence>
<evidence type="ECO:0000259" key="3">
    <source>
        <dbReference type="PROSITE" id="PS50002"/>
    </source>
</evidence>
<evidence type="ECO:0000313" key="4">
    <source>
        <dbReference type="Proteomes" id="UP000515129"/>
    </source>
</evidence>
<dbReference type="SUPFAM" id="SSF50044">
    <property type="entry name" value="SH3-domain"/>
    <property type="match status" value="2"/>
</dbReference>
<dbReference type="PROSITE" id="PS50002">
    <property type="entry name" value="SH3"/>
    <property type="match status" value="2"/>
</dbReference>
<keyword evidence="1 2" id="KW-0728">SH3 domain</keyword>
<organism evidence="4 5">
    <name type="scientific">Carassius auratus</name>
    <name type="common">Goldfish</name>
    <dbReference type="NCBI Taxonomy" id="7957"/>
    <lineage>
        <taxon>Eukaryota</taxon>
        <taxon>Metazoa</taxon>
        <taxon>Chordata</taxon>
        <taxon>Craniata</taxon>
        <taxon>Vertebrata</taxon>
        <taxon>Euteleostomi</taxon>
        <taxon>Actinopterygii</taxon>
        <taxon>Neopterygii</taxon>
        <taxon>Teleostei</taxon>
        <taxon>Ostariophysi</taxon>
        <taxon>Cypriniformes</taxon>
        <taxon>Cyprinidae</taxon>
        <taxon>Cyprininae</taxon>
        <taxon>Carassius</taxon>
    </lineage>
</organism>
<dbReference type="InterPro" id="IPR001452">
    <property type="entry name" value="SH3_domain"/>
</dbReference>
<sequence length="226" mass="25632">MSIYIQNGLTVATPNGIENWESEREMFDPNVRLFLALFSYNPAVMSPNPETMEEELPFEQGQIIKVYGDKDADGFYSGETAGRFGFVPSNMVSEIPVEDGEFKLRLFQQGFLPEETPSIAPSETTSVPDGVKVHRMLAIFDYDPWESSPNIDIEDELPFRAGDIIYVLGEMDSDGFYYVSTMTLLTIHEYFKGHKLKNNCFILIQGDLHGYRGLVPSNFLQSLPWD</sequence>
<name>A0A6P6LEN1_CARAU</name>
<keyword evidence="4" id="KW-1185">Reference proteome</keyword>
<feature type="domain" description="SH3" evidence="3">
    <location>
        <begin position="131"/>
        <end position="225"/>
    </location>
</feature>
<dbReference type="Proteomes" id="UP000515129">
    <property type="component" value="Chromosome 40"/>
</dbReference>
<dbReference type="GeneID" id="113058283"/>
<dbReference type="KEGG" id="caua:113058283"/>
<dbReference type="InterPro" id="IPR036028">
    <property type="entry name" value="SH3-like_dom_sf"/>
</dbReference>
<dbReference type="Pfam" id="PF07653">
    <property type="entry name" value="SH3_2"/>
    <property type="match status" value="2"/>
</dbReference>
<gene>
    <name evidence="5" type="primary">LOC113058283</name>
</gene>
<evidence type="ECO:0000256" key="1">
    <source>
        <dbReference type="ARBA" id="ARBA00022443"/>
    </source>
</evidence>
<dbReference type="PANTHER" id="PTHR14234">
    <property type="entry name" value="RIM BINDING PROTEIN-RELATED"/>
    <property type="match status" value="1"/>
</dbReference>
<dbReference type="Gene3D" id="2.30.30.40">
    <property type="entry name" value="SH3 Domains"/>
    <property type="match status" value="2"/>
</dbReference>
<dbReference type="PRINTS" id="PR00452">
    <property type="entry name" value="SH3DOMAIN"/>
</dbReference>
<dbReference type="RefSeq" id="XP_026081831.1">
    <property type="nucleotide sequence ID" value="XM_026226046.1"/>
</dbReference>
<proteinExistence type="predicted"/>
<protein>
    <submittedName>
        <fullName evidence="5">RIMS-binding protein 2 isoform X1</fullName>
    </submittedName>
</protein>
<reference evidence="5" key="1">
    <citation type="submission" date="2025-08" db="UniProtKB">
        <authorList>
            <consortium name="RefSeq"/>
        </authorList>
    </citation>
    <scope>IDENTIFICATION</scope>
    <source>
        <strain evidence="5">Wakin</strain>
        <tissue evidence="5">Muscle</tissue>
    </source>
</reference>